<dbReference type="HOGENOM" id="CLU_1971243_0_0_1"/>
<protein>
    <submittedName>
        <fullName evidence="1">Uncharacterized protein</fullName>
    </submittedName>
</protein>
<reference evidence="1 2" key="1">
    <citation type="submission" date="2014-04" db="EMBL/GenBank/DDBJ databases">
        <authorList>
            <consortium name="DOE Joint Genome Institute"/>
            <person name="Kuo A."/>
            <person name="Kohler A."/>
            <person name="Jargeat P."/>
            <person name="Nagy L.G."/>
            <person name="Floudas D."/>
            <person name="Copeland A."/>
            <person name="Barry K.W."/>
            <person name="Cichocki N."/>
            <person name="Veneault-Fourrey C."/>
            <person name="LaButti K."/>
            <person name="Lindquist E.A."/>
            <person name="Lipzen A."/>
            <person name="Lundell T."/>
            <person name="Morin E."/>
            <person name="Murat C."/>
            <person name="Sun H."/>
            <person name="Tunlid A."/>
            <person name="Henrissat B."/>
            <person name="Grigoriev I.V."/>
            <person name="Hibbett D.S."/>
            <person name="Martin F."/>
            <person name="Nordberg H.P."/>
            <person name="Cantor M.N."/>
            <person name="Hua S.X."/>
        </authorList>
    </citation>
    <scope>NUCLEOTIDE SEQUENCE [LARGE SCALE GENOMIC DNA]</scope>
    <source>
        <strain evidence="1 2">Ve08.2h10</strain>
    </source>
</reference>
<proteinExistence type="predicted"/>
<dbReference type="OrthoDB" id="3269111at2759"/>
<gene>
    <name evidence="1" type="ORF">PAXRUDRAFT_16351</name>
</gene>
<sequence length="127" mass="13980">MDATDVSMLACHHLGNIMQNQSSAPQIVINNDFKDLAGILWGDHMNPKIPNLPLPHHDPAKLSAALVPKMNLHTFCKHFDLSVAILQKLNIMKITGPHGLRFIPNTDLCEIGKLDIGKLAEVCDAQE</sequence>
<accession>A0A0D0DEQ2</accession>
<dbReference type="EMBL" id="KN826291">
    <property type="protein sequence ID" value="KIK79399.1"/>
    <property type="molecule type" value="Genomic_DNA"/>
</dbReference>
<evidence type="ECO:0000313" key="1">
    <source>
        <dbReference type="EMBL" id="KIK79399.1"/>
    </source>
</evidence>
<dbReference type="InParanoid" id="A0A0D0DEQ2"/>
<reference evidence="2" key="2">
    <citation type="submission" date="2015-01" db="EMBL/GenBank/DDBJ databases">
        <title>Evolutionary Origins and Diversification of the Mycorrhizal Mutualists.</title>
        <authorList>
            <consortium name="DOE Joint Genome Institute"/>
            <consortium name="Mycorrhizal Genomics Consortium"/>
            <person name="Kohler A."/>
            <person name="Kuo A."/>
            <person name="Nagy L.G."/>
            <person name="Floudas D."/>
            <person name="Copeland A."/>
            <person name="Barry K.W."/>
            <person name="Cichocki N."/>
            <person name="Veneault-Fourrey C."/>
            <person name="LaButti K."/>
            <person name="Lindquist E.A."/>
            <person name="Lipzen A."/>
            <person name="Lundell T."/>
            <person name="Morin E."/>
            <person name="Murat C."/>
            <person name="Riley R."/>
            <person name="Ohm R."/>
            <person name="Sun H."/>
            <person name="Tunlid A."/>
            <person name="Henrissat B."/>
            <person name="Grigoriev I.V."/>
            <person name="Hibbett D.S."/>
            <person name="Martin F."/>
        </authorList>
    </citation>
    <scope>NUCLEOTIDE SEQUENCE [LARGE SCALE GENOMIC DNA]</scope>
    <source>
        <strain evidence="2">Ve08.2h10</strain>
    </source>
</reference>
<keyword evidence="2" id="KW-1185">Reference proteome</keyword>
<organism evidence="1 2">
    <name type="scientific">Paxillus rubicundulus Ve08.2h10</name>
    <dbReference type="NCBI Taxonomy" id="930991"/>
    <lineage>
        <taxon>Eukaryota</taxon>
        <taxon>Fungi</taxon>
        <taxon>Dikarya</taxon>
        <taxon>Basidiomycota</taxon>
        <taxon>Agaricomycotina</taxon>
        <taxon>Agaricomycetes</taxon>
        <taxon>Agaricomycetidae</taxon>
        <taxon>Boletales</taxon>
        <taxon>Paxilineae</taxon>
        <taxon>Paxillaceae</taxon>
        <taxon>Paxillus</taxon>
    </lineage>
</organism>
<dbReference type="AlphaFoldDB" id="A0A0D0DEQ2"/>
<name>A0A0D0DEQ2_9AGAM</name>
<dbReference type="Proteomes" id="UP000054538">
    <property type="component" value="Unassembled WGS sequence"/>
</dbReference>
<evidence type="ECO:0000313" key="2">
    <source>
        <dbReference type="Proteomes" id="UP000054538"/>
    </source>
</evidence>